<feature type="compositionally biased region" description="Basic and acidic residues" evidence="6">
    <location>
        <begin position="305"/>
        <end position="315"/>
    </location>
</feature>
<dbReference type="EMBL" id="KZ288353">
    <property type="protein sequence ID" value="PBC27298.1"/>
    <property type="molecule type" value="Genomic_DNA"/>
</dbReference>
<dbReference type="GO" id="GO:0005730">
    <property type="term" value="C:nucleolus"/>
    <property type="evidence" value="ECO:0007669"/>
    <property type="project" value="UniProtKB-SubCell"/>
</dbReference>
<dbReference type="GO" id="GO:0005654">
    <property type="term" value="C:nucleoplasm"/>
    <property type="evidence" value="ECO:0007669"/>
    <property type="project" value="UniProtKB-SubCell"/>
</dbReference>
<evidence type="ECO:0000313" key="8">
    <source>
        <dbReference type="Proteomes" id="UP000242457"/>
    </source>
</evidence>
<evidence type="ECO:0000313" key="7">
    <source>
        <dbReference type="EMBL" id="PBC27298.1"/>
    </source>
</evidence>
<name>A0A2A3E6G3_APICC</name>
<dbReference type="GO" id="GO:0008097">
    <property type="term" value="F:5S rRNA binding"/>
    <property type="evidence" value="ECO:0007669"/>
    <property type="project" value="TreeGrafter"/>
</dbReference>
<feature type="region of interest" description="Disordered" evidence="6">
    <location>
        <begin position="267"/>
        <end position="315"/>
    </location>
</feature>
<evidence type="ECO:0000256" key="4">
    <source>
        <dbReference type="ARBA" id="ARBA00023242"/>
    </source>
</evidence>
<evidence type="ECO:0000256" key="1">
    <source>
        <dbReference type="ARBA" id="ARBA00008838"/>
    </source>
</evidence>
<reference evidence="7 8" key="1">
    <citation type="submission" date="2014-07" db="EMBL/GenBank/DDBJ databases">
        <title>Genomic and transcriptomic analysis on Apis cerana provide comprehensive insights into honey bee biology.</title>
        <authorList>
            <person name="Diao Q."/>
            <person name="Sun L."/>
            <person name="Zheng H."/>
            <person name="Zheng H."/>
            <person name="Xu S."/>
            <person name="Wang S."/>
            <person name="Zeng Z."/>
            <person name="Hu F."/>
            <person name="Su S."/>
            <person name="Wu J."/>
        </authorList>
    </citation>
    <scope>NUCLEOTIDE SEQUENCE [LARGE SCALE GENOMIC DNA]</scope>
    <source>
        <tissue evidence="7">Pupae without intestine</tissue>
    </source>
</reference>
<dbReference type="Proteomes" id="UP000242457">
    <property type="component" value="Unassembled WGS sequence"/>
</dbReference>
<dbReference type="STRING" id="94128.A0A2A3E6G3"/>
<feature type="compositionally biased region" description="Basic residues" evidence="6">
    <location>
        <begin position="292"/>
        <end position="304"/>
    </location>
</feature>
<dbReference type="GO" id="GO:0006364">
    <property type="term" value="P:rRNA processing"/>
    <property type="evidence" value="ECO:0007669"/>
    <property type="project" value="TreeGrafter"/>
</dbReference>
<evidence type="ECO:0000256" key="3">
    <source>
        <dbReference type="ARBA" id="ARBA00022517"/>
    </source>
</evidence>
<evidence type="ECO:0000256" key="6">
    <source>
        <dbReference type="SAM" id="MobiDB-lite"/>
    </source>
</evidence>
<proteinExistence type="inferred from homology"/>
<evidence type="ECO:0000256" key="5">
    <source>
        <dbReference type="PIRNR" id="PIRNR017302"/>
    </source>
</evidence>
<evidence type="ECO:0000256" key="2">
    <source>
        <dbReference type="ARBA" id="ARBA00018339"/>
    </source>
</evidence>
<organism evidence="7 8">
    <name type="scientific">Apis cerana cerana</name>
    <name type="common">Oriental honeybee</name>
    <dbReference type="NCBI Taxonomy" id="94128"/>
    <lineage>
        <taxon>Eukaryota</taxon>
        <taxon>Metazoa</taxon>
        <taxon>Ecdysozoa</taxon>
        <taxon>Arthropoda</taxon>
        <taxon>Hexapoda</taxon>
        <taxon>Insecta</taxon>
        <taxon>Pterygota</taxon>
        <taxon>Neoptera</taxon>
        <taxon>Endopterygota</taxon>
        <taxon>Hymenoptera</taxon>
        <taxon>Apocrita</taxon>
        <taxon>Aculeata</taxon>
        <taxon>Apoidea</taxon>
        <taxon>Anthophila</taxon>
        <taxon>Apidae</taxon>
        <taxon>Apis</taxon>
    </lineage>
</organism>
<comment type="function">
    <text evidence="5">May play a role in ribosome biogenesis.</text>
</comment>
<protein>
    <recommendedName>
        <fullName evidence="2 5">Ribosome biogenesis protein NOP53</fullName>
    </recommendedName>
</protein>
<dbReference type="PANTHER" id="PTHR14211:SF7">
    <property type="entry name" value="RIBOSOME BIOGENESIS PROTEIN NOP53"/>
    <property type="match status" value="1"/>
</dbReference>
<dbReference type="Pfam" id="PF07767">
    <property type="entry name" value="Nop53"/>
    <property type="match status" value="1"/>
</dbReference>
<dbReference type="PIRSF" id="PIRSF017302">
    <property type="entry name" value="Gltscr2"/>
    <property type="match status" value="1"/>
</dbReference>
<keyword evidence="8" id="KW-1185">Reference proteome</keyword>
<keyword evidence="3 5" id="KW-0690">Ribosome biogenesis</keyword>
<keyword evidence="4 5" id="KW-0539">Nucleus</keyword>
<accession>A0A2A3E6G3</accession>
<sequence length="457" mass="53733">MPTIKTKKRKVSKKTKKAWRKYTDTKDVEKFLENSQLEERLGSFAIHKDSELFSISTAPEILSKQKRRELLKLKEPRCFNILKPHTAVPDPITKRNRVRTKEERKNALVLKKEAIRKSQNILTLKEKLRLKNKMIAAKKKLNKPKRDEFNTNIWKEKITKDINIDWMSSDTIRHTLTHFGIKKKRVPSSLHKKPSNIPAVEAPHPGTSYNPSFEDHQKLLHEVAQKEMELIKEEEHLNRVTTKMFKKVSPKEKENNLIKEMSEGLKLEDNQDFNEDEDNNPIVKSINPPVKNQKKTRVQRRKQKEQKNLVHKKQQEKVEKKKISDIYKLRLLDKQLAAKENKEKVLQKKRLKKKILKTMGTKTLSKVKFEPLELDFKLGSELTGNLRNSEPIGNLLKDRFKSLQQRNIIAPANIRLKRDKAKVKRFIKSDHKIDVTKVNNKDNKLIQSDIKDLLLRP</sequence>
<dbReference type="GO" id="GO:0000027">
    <property type="term" value="P:ribosomal large subunit assembly"/>
    <property type="evidence" value="ECO:0007669"/>
    <property type="project" value="UniProtKB-UniRule"/>
</dbReference>
<dbReference type="InterPro" id="IPR011687">
    <property type="entry name" value="Nop53/GLTSCR2"/>
</dbReference>
<dbReference type="AlphaFoldDB" id="A0A2A3E6G3"/>
<dbReference type="PANTHER" id="PTHR14211">
    <property type="entry name" value="GLIOMA SUPPRESSOR CANDIDATE REGION GENE 2"/>
    <property type="match status" value="1"/>
</dbReference>
<feature type="compositionally biased region" description="Acidic residues" evidence="6">
    <location>
        <begin position="270"/>
        <end position="279"/>
    </location>
</feature>
<comment type="similarity">
    <text evidence="1 5">Belongs to the NOP53 family.</text>
</comment>
<gene>
    <name evidence="7" type="ORF">APICC_00910</name>
</gene>
<comment type="subcellular location">
    <subcellularLocation>
        <location evidence="5">Nucleus</location>
        <location evidence="5">Nucleolus</location>
    </subcellularLocation>
    <subcellularLocation>
        <location evidence="5">Nucleus</location>
        <location evidence="5">Nucleoplasm</location>
    </subcellularLocation>
</comment>
<dbReference type="OrthoDB" id="5072at2759"/>